<comment type="similarity">
    <text evidence="2 6">Belongs to the clathrin light chain family.</text>
</comment>
<accession>A0A914WJH2</accession>
<comment type="function">
    <text evidence="6">Clathrin is the major protein of the polyhedral coat of coated pits and vesicles.</text>
</comment>
<evidence type="ECO:0000256" key="5">
    <source>
        <dbReference type="ARBA" id="ARBA00023329"/>
    </source>
</evidence>
<dbReference type="GO" id="GO:0032050">
    <property type="term" value="F:clathrin heavy chain binding"/>
    <property type="evidence" value="ECO:0007669"/>
    <property type="project" value="TreeGrafter"/>
</dbReference>
<evidence type="ECO:0000313" key="8">
    <source>
        <dbReference type="Proteomes" id="UP000887566"/>
    </source>
</evidence>
<evidence type="ECO:0000256" key="2">
    <source>
        <dbReference type="ARBA" id="ARBA00005263"/>
    </source>
</evidence>
<dbReference type="PANTHER" id="PTHR10639">
    <property type="entry name" value="CLATHRIN LIGHT CHAIN"/>
    <property type="match status" value="1"/>
</dbReference>
<proteinExistence type="inferred from homology"/>
<dbReference type="GO" id="GO:0005198">
    <property type="term" value="F:structural molecule activity"/>
    <property type="evidence" value="ECO:0007669"/>
    <property type="project" value="InterPro"/>
</dbReference>
<reference evidence="9" key="1">
    <citation type="submission" date="2022-11" db="UniProtKB">
        <authorList>
            <consortium name="WormBaseParasite"/>
        </authorList>
    </citation>
    <scope>IDENTIFICATION</scope>
</reference>
<evidence type="ECO:0000256" key="3">
    <source>
        <dbReference type="ARBA" id="ARBA00023136"/>
    </source>
</evidence>
<sequence length="187" mass="20533">MADPVADFLAREQDELAGLDDDSVPTSGADTPSVGGGVDEAPMQMPAAVDDFGDMGDADGMGNAGDFGHGGGLADAGDSGVDLSNLVDQTPPVVNPTPPSFSNVPRIEPEKIRKWRQDQKQRLEQKDEAEEKKMQEWRGQAKKELDDWYKSRRDQLEKSKKNNRASEQDFIAERDTSEPGAEWERIT</sequence>
<evidence type="ECO:0000313" key="9">
    <source>
        <dbReference type="WBParaSite" id="PSAMB.scaffold4350size14926.g24063.t1"/>
    </source>
</evidence>
<dbReference type="GO" id="GO:0030130">
    <property type="term" value="C:clathrin coat of trans-Golgi network vesicle"/>
    <property type="evidence" value="ECO:0007669"/>
    <property type="project" value="InterPro"/>
</dbReference>
<feature type="region of interest" description="Disordered" evidence="7">
    <location>
        <begin position="1"/>
        <end position="187"/>
    </location>
</feature>
<comment type="subcellular location">
    <subcellularLocation>
        <location evidence="1 6">Cytoplasmic vesicle membrane</location>
        <topology evidence="1 6">Peripheral membrane protein</topology>
        <orientation evidence="1 6">Cytoplasmic side</orientation>
    </subcellularLocation>
    <subcellularLocation>
        <location evidence="6">Membrane</location>
        <location evidence="6">Coated pit</location>
        <topology evidence="6">Peripheral membrane protein</topology>
        <orientation evidence="6">Cytoplasmic side</orientation>
    </subcellularLocation>
    <text evidence="6">Cytoplasmic face of coated pits and vesicles.</text>
</comment>
<dbReference type="GO" id="GO:0006886">
    <property type="term" value="P:intracellular protein transport"/>
    <property type="evidence" value="ECO:0007669"/>
    <property type="project" value="InterPro"/>
</dbReference>
<dbReference type="InterPro" id="IPR000996">
    <property type="entry name" value="Clathrin_L-chain"/>
</dbReference>
<dbReference type="WBParaSite" id="PSAMB.scaffold4350size14926.g24063.t1">
    <property type="protein sequence ID" value="PSAMB.scaffold4350size14926.g24063.t1"/>
    <property type="gene ID" value="PSAMB.scaffold4350size14926.g24063"/>
</dbReference>
<dbReference type="GO" id="GO:0072583">
    <property type="term" value="P:clathrin-dependent endocytosis"/>
    <property type="evidence" value="ECO:0007669"/>
    <property type="project" value="TreeGrafter"/>
</dbReference>
<feature type="compositionally biased region" description="Basic and acidic residues" evidence="7">
    <location>
        <begin position="107"/>
        <end position="187"/>
    </location>
</feature>
<evidence type="ECO:0000256" key="7">
    <source>
        <dbReference type="SAM" id="MobiDB-lite"/>
    </source>
</evidence>
<organism evidence="8 9">
    <name type="scientific">Plectus sambesii</name>
    <dbReference type="NCBI Taxonomy" id="2011161"/>
    <lineage>
        <taxon>Eukaryota</taxon>
        <taxon>Metazoa</taxon>
        <taxon>Ecdysozoa</taxon>
        <taxon>Nematoda</taxon>
        <taxon>Chromadorea</taxon>
        <taxon>Plectida</taxon>
        <taxon>Plectina</taxon>
        <taxon>Plectoidea</taxon>
        <taxon>Plectidae</taxon>
        <taxon>Plectus</taxon>
    </lineage>
</organism>
<dbReference type="Pfam" id="PF01086">
    <property type="entry name" value="Clathrin_lg_ch"/>
    <property type="match status" value="1"/>
</dbReference>
<feature type="compositionally biased region" description="Gly residues" evidence="7">
    <location>
        <begin position="62"/>
        <end position="74"/>
    </location>
</feature>
<dbReference type="AlphaFoldDB" id="A0A914WJH2"/>
<keyword evidence="5 6" id="KW-0968">Cytoplasmic vesicle</keyword>
<keyword evidence="8" id="KW-1185">Reference proteome</keyword>
<dbReference type="GO" id="GO:0030132">
    <property type="term" value="C:clathrin coat of coated pit"/>
    <property type="evidence" value="ECO:0007669"/>
    <property type="project" value="InterPro"/>
</dbReference>
<keyword evidence="3 6" id="KW-0472">Membrane</keyword>
<dbReference type="PANTHER" id="PTHR10639:SF7">
    <property type="entry name" value="CLATHRIN LIGHT CHAIN"/>
    <property type="match status" value="1"/>
</dbReference>
<dbReference type="GO" id="GO:0030672">
    <property type="term" value="C:synaptic vesicle membrane"/>
    <property type="evidence" value="ECO:0007669"/>
    <property type="project" value="TreeGrafter"/>
</dbReference>
<evidence type="ECO:0000256" key="1">
    <source>
        <dbReference type="ARBA" id="ARBA00004180"/>
    </source>
</evidence>
<keyword evidence="4 6" id="KW-0168">Coated pit</keyword>
<protein>
    <recommendedName>
        <fullName evidence="6">Clathrin light chain</fullName>
    </recommendedName>
</protein>
<dbReference type="GO" id="GO:0099631">
    <property type="term" value="C:postsynaptic endocytic zone cytoplasmic component"/>
    <property type="evidence" value="ECO:0007669"/>
    <property type="project" value="TreeGrafter"/>
</dbReference>
<dbReference type="Proteomes" id="UP000887566">
    <property type="component" value="Unplaced"/>
</dbReference>
<name>A0A914WJH2_9BILA</name>
<evidence type="ECO:0000256" key="6">
    <source>
        <dbReference type="RuleBase" id="RU363137"/>
    </source>
</evidence>
<evidence type="ECO:0000256" key="4">
    <source>
        <dbReference type="ARBA" id="ARBA00023176"/>
    </source>
</evidence>